<feature type="chain" id="PRO_5004215698" evidence="1">
    <location>
        <begin position="27"/>
        <end position="403"/>
    </location>
</feature>
<keyword evidence="4" id="KW-1185">Reference proteome</keyword>
<dbReference type="Pfam" id="PF02368">
    <property type="entry name" value="Big_2"/>
    <property type="match status" value="2"/>
</dbReference>
<dbReference type="SMART" id="SM00635">
    <property type="entry name" value="BID_2"/>
    <property type="match status" value="4"/>
</dbReference>
<feature type="domain" description="BIG2" evidence="2">
    <location>
        <begin position="47"/>
        <end position="131"/>
    </location>
</feature>
<dbReference type="InterPro" id="IPR008964">
    <property type="entry name" value="Invasin/intimin_cell_adhesion"/>
</dbReference>
<dbReference type="eggNOG" id="COG5492">
    <property type="taxonomic scope" value="Bacteria"/>
</dbReference>
<dbReference type="Proteomes" id="UP000000238">
    <property type="component" value="Chromosome"/>
</dbReference>
<organism evidence="3 4">
    <name type="scientific">Hahella chejuensis (strain KCTC 2396)</name>
    <dbReference type="NCBI Taxonomy" id="349521"/>
    <lineage>
        <taxon>Bacteria</taxon>
        <taxon>Pseudomonadati</taxon>
        <taxon>Pseudomonadota</taxon>
        <taxon>Gammaproteobacteria</taxon>
        <taxon>Oceanospirillales</taxon>
        <taxon>Hahellaceae</taxon>
        <taxon>Hahella</taxon>
    </lineage>
</organism>
<dbReference type="InterPro" id="IPR003343">
    <property type="entry name" value="Big_2"/>
</dbReference>
<dbReference type="OrthoDB" id="6192638at2"/>
<feature type="domain" description="BIG2" evidence="2">
    <location>
        <begin position="310"/>
        <end position="400"/>
    </location>
</feature>
<proteinExistence type="predicted"/>
<sequence>MISNIRKTRLVASFAALALCSALLSACGGGSGDTDALNDAVDAGKLDAKSLTLTSTSDKALFEPNESWQLKVVAELNNGSTQDITSKVKWSTSDSSLATVDDAGKMKTGTPVGNEDVVITASLVNLSAELTVTVSDATLSSIEASASGSEVDECRSLTLSATGTYTDGSQRPMVSGLSWTSSDSAVATINSDSSALVTHNSGNVNVTVSRGTVASAALPVTVNDTLASLKINEGSEISVSKSGSATLTVSGDYSDGTNNVGITSNSSWTIGNTGVATVDDGKVTGVSTGETTVTAACGGLTADTTVKVLEISEYELSDLKGDTALEEGEVRQLSFYEVYTDNTKTNISSKADWEITTGDEIADINGDGKLTMKNDFSGYSGTSITVRAEYDDNSKSLTINIEK</sequence>
<dbReference type="PROSITE" id="PS51257">
    <property type="entry name" value="PROKAR_LIPOPROTEIN"/>
    <property type="match status" value="1"/>
</dbReference>
<dbReference type="SUPFAM" id="SSF49373">
    <property type="entry name" value="Invasin/intimin cell-adhesion fragments"/>
    <property type="match status" value="2"/>
</dbReference>
<dbReference type="HOGENOM" id="CLU_682895_0_0_6"/>
<dbReference type="Gene3D" id="2.60.40.1080">
    <property type="match status" value="4"/>
</dbReference>
<dbReference type="STRING" id="349521.HCH_00818"/>
<feature type="domain" description="BIG2" evidence="2">
    <location>
        <begin position="138"/>
        <end position="220"/>
    </location>
</feature>
<feature type="signal peptide" evidence="1">
    <location>
        <begin position="1"/>
        <end position="26"/>
    </location>
</feature>
<dbReference type="KEGG" id="hch:HCH_00818"/>
<protein>
    <submittedName>
        <fullName evidence="3">Protein containing bacterial Ig-like domains</fullName>
    </submittedName>
</protein>
<evidence type="ECO:0000313" key="4">
    <source>
        <dbReference type="Proteomes" id="UP000000238"/>
    </source>
</evidence>
<reference evidence="3 4" key="1">
    <citation type="journal article" date="2005" name="Nucleic Acids Res.">
        <title>Genomic blueprint of Hahella chejuensis, a marine microbe producing an algicidal agent.</title>
        <authorList>
            <person name="Jeong H."/>
            <person name="Yim J.H."/>
            <person name="Lee C."/>
            <person name="Choi S.-H."/>
            <person name="Park Y.K."/>
            <person name="Yoon S.H."/>
            <person name="Hur C.-G."/>
            <person name="Kang H.-Y."/>
            <person name="Kim D."/>
            <person name="Lee H.H."/>
            <person name="Park K.H."/>
            <person name="Park S.-H."/>
            <person name="Park H.-S."/>
            <person name="Lee H.K."/>
            <person name="Oh T.K."/>
            <person name="Kim J.F."/>
        </authorList>
    </citation>
    <scope>NUCLEOTIDE SEQUENCE [LARGE SCALE GENOMIC DNA]</scope>
    <source>
        <strain evidence="3 4">KCTC 2396</strain>
    </source>
</reference>
<name>Q2SNR3_HAHCH</name>
<dbReference type="EMBL" id="CP000155">
    <property type="protein sequence ID" value="ABC27711.1"/>
    <property type="molecule type" value="Genomic_DNA"/>
</dbReference>
<accession>Q2SNR3</accession>
<feature type="domain" description="BIG2" evidence="2">
    <location>
        <begin position="225"/>
        <end position="307"/>
    </location>
</feature>
<keyword evidence="1" id="KW-0732">Signal</keyword>
<dbReference type="AlphaFoldDB" id="Q2SNR3"/>
<gene>
    <name evidence="3" type="ordered locus">HCH_00818</name>
</gene>
<evidence type="ECO:0000313" key="3">
    <source>
        <dbReference type="EMBL" id="ABC27711.1"/>
    </source>
</evidence>
<dbReference type="RefSeq" id="WP_011394788.1">
    <property type="nucleotide sequence ID" value="NC_007645.1"/>
</dbReference>
<evidence type="ECO:0000256" key="1">
    <source>
        <dbReference type="SAM" id="SignalP"/>
    </source>
</evidence>
<evidence type="ECO:0000259" key="2">
    <source>
        <dbReference type="SMART" id="SM00635"/>
    </source>
</evidence>